<dbReference type="SUPFAM" id="SSF52172">
    <property type="entry name" value="CheY-like"/>
    <property type="match status" value="1"/>
</dbReference>
<comment type="caution">
    <text evidence="4">The sequence shown here is derived from an EMBL/GenBank/DDBJ whole genome shotgun (WGS) entry which is preliminary data.</text>
</comment>
<dbReference type="NCBIfam" id="TIGR01764">
    <property type="entry name" value="excise"/>
    <property type="match status" value="1"/>
</dbReference>
<dbReference type="GO" id="GO:0000160">
    <property type="term" value="P:phosphorelay signal transduction system"/>
    <property type="evidence" value="ECO:0007669"/>
    <property type="project" value="InterPro"/>
</dbReference>
<dbReference type="InterPro" id="IPR050595">
    <property type="entry name" value="Bact_response_regulator"/>
</dbReference>
<dbReference type="InterPro" id="IPR041657">
    <property type="entry name" value="HTH_17"/>
</dbReference>
<dbReference type="PANTHER" id="PTHR44591:SF3">
    <property type="entry name" value="RESPONSE REGULATORY DOMAIN-CONTAINING PROTEIN"/>
    <property type="match status" value="1"/>
</dbReference>
<dbReference type="Gene3D" id="1.10.1660.10">
    <property type="match status" value="1"/>
</dbReference>
<evidence type="ECO:0000313" key="5">
    <source>
        <dbReference type="Proteomes" id="UP000251341"/>
    </source>
</evidence>
<evidence type="ECO:0000259" key="3">
    <source>
        <dbReference type="PROSITE" id="PS50110"/>
    </source>
</evidence>
<name>A0A315ES36_9BURK</name>
<evidence type="ECO:0000256" key="2">
    <source>
        <dbReference type="PROSITE-ProRule" id="PRU00169"/>
    </source>
</evidence>
<dbReference type="Pfam" id="PF12728">
    <property type="entry name" value="HTH_17"/>
    <property type="match status" value="1"/>
</dbReference>
<dbReference type="Gene3D" id="3.40.50.2300">
    <property type="match status" value="1"/>
</dbReference>
<feature type="modified residue" description="4-aspartylphosphate" evidence="2">
    <location>
        <position position="129"/>
    </location>
</feature>
<reference evidence="4 5" key="1">
    <citation type="submission" date="2017-04" db="EMBL/GenBank/DDBJ databases">
        <title>Unexpected and diverse lifestyles within the genus Limnohabitans.</title>
        <authorList>
            <person name="Kasalicky V."/>
            <person name="Mehrshad M."/>
            <person name="Andrei S.-A."/>
            <person name="Salcher M."/>
            <person name="Kratochvilova H."/>
            <person name="Simek K."/>
            <person name="Ghai R."/>
        </authorList>
    </citation>
    <scope>NUCLEOTIDE SEQUENCE [LARGE SCALE GENOMIC DNA]</scope>
    <source>
        <strain evidence="4 5">MWH-C5</strain>
    </source>
</reference>
<dbReference type="PROSITE" id="PS50110">
    <property type="entry name" value="RESPONSE_REGULATORY"/>
    <property type="match status" value="1"/>
</dbReference>
<dbReference type="InterPro" id="IPR001789">
    <property type="entry name" value="Sig_transdc_resp-reg_receiver"/>
</dbReference>
<sequence>MNMPPSKEPYDGYCGTSYAAKMLGISVGTVQGLVEKSDLKAWKTQGGHRRISLLSIQDYQRRHNLAPASMMQGEDRLRVLVVEDDESTRLMLQTNFDQWGLPLDVVMYASAMEALLDMPSLQPQVLLTDLMMPNVDGFEFLKTLSAHNLFSNLAVVVMTGLSPDDVRAKGGLPDGVQLLQKPIDMDWLHGFFDALMSVRQINRRSRPQAA</sequence>
<feature type="domain" description="Response regulatory" evidence="3">
    <location>
        <begin position="78"/>
        <end position="196"/>
    </location>
</feature>
<dbReference type="Proteomes" id="UP000251341">
    <property type="component" value="Unassembled WGS sequence"/>
</dbReference>
<dbReference type="RefSeq" id="WP_108359155.1">
    <property type="nucleotide sequence ID" value="NZ_NESP01000001.1"/>
</dbReference>
<organism evidence="4 5">
    <name type="scientific">Limnohabitans curvus</name>
    <dbReference type="NCBI Taxonomy" id="323423"/>
    <lineage>
        <taxon>Bacteria</taxon>
        <taxon>Pseudomonadati</taxon>
        <taxon>Pseudomonadota</taxon>
        <taxon>Betaproteobacteria</taxon>
        <taxon>Burkholderiales</taxon>
        <taxon>Comamonadaceae</taxon>
        <taxon>Limnohabitans</taxon>
    </lineage>
</organism>
<dbReference type="GO" id="GO:0003677">
    <property type="term" value="F:DNA binding"/>
    <property type="evidence" value="ECO:0007669"/>
    <property type="project" value="InterPro"/>
</dbReference>
<dbReference type="AlphaFoldDB" id="A0A315ES36"/>
<proteinExistence type="predicted"/>
<evidence type="ECO:0000256" key="1">
    <source>
        <dbReference type="ARBA" id="ARBA00022553"/>
    </source>
</evidence>
<evidence type="ECO:0000313" key="4">
    <source>
        <dbReference type="EMBL" id="PUE60051.1"/>
    </source>
</evidence>
<dbReference type="PANTHER" id="PTHR44591">
    <property type="entry name" value="STRESS RESPONSE REGULATOR PROTEIN 1"/>
    <property type="match status" value="1"/>
</dbReference>
<keyword evidence="1 2" id="KW-0597">Phosphoprotein</keyword>
<dbReference type="InterPro" id="IPR011006">
    <property type="entry name" value="CheY-like_superfamily"/>
</dbReference>
<protein>
    <recommendedName>
        <fullName evidence="3">Response regulatory domain-containing protein</fullName>
    </recommendedName>
</protein>
<accession>A0A315ES36</accession>
<dbReference type="Pfam" id="PF00072">
    <property type="entry name" value="Response_reg"/>
    <property type="match status" value="1"/>
</dbReference>
<dbReference type="SMART" id="SM00448">
    <property type="entry name" value="REC"/>
    <property type="match status" value="1"/>
</dbReference>
<dbReference type="InterPro" id="IPR010093">
    <property type="entry name" value="SinI_DNA-bd"/>
</dbReference>
<gene>
    <name evidence="4" type="ORF">B9Z44_10990</name>
</gene>
<dbReference type="CDD" id="cd00156">
    <property type="entry name" value="REC"/>
    <property type="match status" value="1"/>
</dbReference>
<keyword evidence="5" id="KW-1185">Reference proteome</keyword>
<dbReference type="EMBL" id="NESP01000001">
    <property type="protein sequence ID" value="PUE60051.1"/>
    <property type="molecule type" value="Genomic_DNA"/>
</dbReference>